<accession>A0A7C3C8F7</accession>
<dbReference type="EMBL" id="DRNH01000084">
    <property type="protein sequence ID" value="HFB53400.1"/>
    <property type="molecule type" value="Genomic_DNA"/>
</dbReference>
<gene>
    <name evidence="1" type="ORF">ENJ67_01595</name>
</gene>
<organism evidence="1">
    <name type="scientific">Sulfurimonas autotrophica</name>
    <dbReference type="NCBI Taxonomy" id="202747"/>
    <lineage>
        <taxon>Bacteria</taxon>
        <taxon>Pseudomonadati</taxon>
        <taxon>Campylobacterota</taxon>
        <taxon>Epsilonproteobacteria</taxon>
        <taxon>Campylobacterales</taxon>
        <taxon>Sulfurimonadaceae</taxon>
        <taxon>Sulfurimonas</taxon>
    </lineage>
</organism>
<reference evidence="1" key="1">
    <citation type="journal article" date="2020" name="mSystems">
        <title>Genome- and Community-Level Interaction Insights into Carbon Utilization and Element Cycling Functions of Hydrothermarchaeota in Hydrothermal Sediment.</title>
        <authorList>
            <person name="Zhou Z."/>
            <person name="Liu Y."/>
            <person name="Xu W."/>
            <person name="Pan J."/>
            <person name="Luo Z.H."/>
            <person name="Li M."/>
        </authorList>
    </citation>
    <scope>NUCLEOTIDE SEQUENCE [LARGE SCALE GENOMIC DNA]</scope>
    <source>
        <strain evidence="1">HyVt-507</strain>
    </source>
</reference>
<name>A0A7C3C8F7_9BACT</name>
<sequence length="78" mass="9105">MIIDNSIKHIQNALKDLDDEVQKILLNWDIPLNEKDNLMLPILQQKKVLTQTLEDLEYLKAHPPKPNQPCGISKYRND</sequence>
<proteinExistence type="predicted"/>
<comment type="caution">
    <text evidence="1">The sequence shown here is derived from an EMBL/GenBank/DDBJ whole genome shotgun (WGS) entry which is preliminary data.</text>
</comment>
<dbReference type="Proteomes" id="UP000886390">
    <property type="component" value="Unassembled WGS sequence"/>
</dbReference>
<evidence type="ECO:0000313" key="1">
    <source>
        <dbReference type="EMBL" id="HFB53400.1"/>
    </source>
</evidence>
<protein>
    <submittedName>
        <fullName evidence="1">Uncharacterized protein</fullName>
    </submittedName>
</protein>
<dbReference type="AlphaFoldDB" id="A0A7C3C8F7"/>